<gene>
    <name evidence="1" type="ORF">NYO99_06175</name>
</gene>
<evidence type="ECO:0000313" key="2">
    <source>
        <dbReference type="Proteomes" id="UP001076464"/>
    </source>
</evidence>
<evidence type="ECO:0000313" key="1">
    <source>
        <dbReference type="EMBL" id="MCY4744555.1"/>
    </source>
</evidence>
<comment type="caution">
    <text evidence="1">The sequence shown here is derived from an EMBL/GenBank/DDBJ whole genome shotgun (WGS) entry which is preliminary data.</text>
</comment>
<dbReference type="EMBL" id="JAPPUY010000001">
    <property type="protein sequence ID" value="MCY4744555.1"/>
    <property type="molecule type" value="Genomic_DNA"/>
</dbReference>
<keyword evidence="1" id="KW-0489">Methyltransferase</keyword>
<protein>
    <submittedName>
        <fullName evidence="1">RsmB/NOP family class I SAM-dependent RNA methyltransferase</fullName>
    </submittedName>
</protein>
<dbReference type="Proteomes" id="UP001076464">
    <property type="component" value="Unassembled WGS sequence"/>
</dbReference>
<accession>A0ACC6C840</accession>
<reference evidence="1" key="1">
    <citation type="submission" date="2022-08" db="EMBL/GenBank/DDBJ databases">
        <title>Genome sequencing of Pelomonas sp. UHG3.</title>
        <authorList>
            <person name="So Y."/>
        </authorList>
    </citation>
    <scope>NUCLEOTIDE SEQUENCE</scope>
    <source>
        <strain evidence="1">UHG3</strain>
    </source>
</reference>
<sequence>MHPNALLELCAELIAVVNKLDAPADSTVSAFFRQHKNLGQRERASLAETVYALLRERVKFQNLAQSGSGPMPRRLAMLAWRGSDSFLRAALSPAEQQWLVQVQAIAVESLAPRLRHNLPDWLAEPLRERLGEDEFWRLAAALNEPAPLDLRVNTLKLKREDAQAELAAAGIDAVPTPYSPVGLRIDGKPAINKLALFTSGGVEVQDEGSQLLALLLAPKRGEMVVDFCAGAGGKTLALGALMRNTGRLYAFDVSGHRLDALKPRLARSGLSNVYPAQIAHERDDRIKRLAGKIDRVLVDAPCSGLGTLRRNPDLKWRQSPQAVAELQDKQRAILASAARLVKPGGRLVYATCSLLDAENEVIAAEFAAAHPDFQPLAAEEALAKAQVERAGELVENGALRLWPHRHATDGFFAVAWERRA</sequence>
<keyword evidence="1" id="KW-0808">Transferase</keyword>
<keyword evidence="2" id="KW-1185">Reference proteome</keyword>
<proteinExistence type="predicted"/>
<name>A0ACC6C840_9BURK</name>
<organism evidence="1 2">
    <name type="scientific">Roseateles hydrophilus</name>
    <dbReference type="NCBI Taxonomy" id="2975054"/>
    <lineage>
        <taxon>Bacteria</taxon>
        <taxon>Pseudomonadati</taxon>
        <taxon>Pseudomonadota</taxon>
        <taxon>Betaproteobacteria</taxon>
        <taxon>Burkholderiales</taxon>
        <taxon>Sphaerotilaceae</taxon>
        <taxon>Roseateles</taxon>
    </lineage>
</organism>